<gene>
    <name evidence="10" type="ORF">BST20_18205</name>
    <name evidence="9" type="ORF">MBRA_54310</name>
</gene>
<comment type="cofactor">
    <cofactor evidence="1">
        <name>heme</name>
        <dbReference type="ChEBI" id="CHEBI:30413"/>
    </cofactor>
</comment>
<dbReference type="Proteomes" id="UP000467379">
    <property type="component" value="Plasmid pJCM12687"/>
</dbReference>
<dbReference type="FunFam" id="1.10.630.10:FF:000018">
    <property type="entry name" value="Cytochrome P450 monooxygenase"/>
    <property type="match status" value="1"/>
</dbReference>
<evidence type="ECO:0000256" key="5">
    <source>
        <dbReference type="ARBA" id="ARBA00023002"/>
    </source>
</evidence>
<dbReference type="Pfam" id="PF00067">
    <property type="entry name" value="p450"/>
    <property type="match status" value="1"/>
</dbReference>
<keyword evidence="6 8" id="KW-0408">Iron</keyword>
<evidence type="ECO:0000256" key="2">
    <source>
        <dbReference type="ARBA" id="ARBA00010617"/>
    </source>
</evidence>
<dbReference type="GO" id="GO:0005506">
    <property type="term" value="F:iron ion binding"/>
    <property type="evidence" value="ECO:0007669"/>
    <property type="project" value="InterPro"/>
</dbReference>
<dbReference type="PROSITE" id="PS00086">
    <property type="entry name" value="CYTOCHROME_P450"/>
    <property type="match status" value="1"/>
</dbReference>
<evidence type="ECO:0000256" key="6">
    <source>
        <dbReference type="ARBA" id="ARBA00023004"/>
    </source>
</evidence>
<evidence type="ECO:0000256" key="7">
    <source>
        <dbReference type="ARBA" id="ARBA00023033"/>
    </source>
</evidence>
<evidence type="ECO:0000256" key="8">
    <source>
        <dbReference type="RuleBase" id="RU000461"/>
    </source>
</evidence>
<protein>
    <submittedName>
        <fullName evidence="9 10">Cytochrome</fullName>
    </submittedName>
</protein>
<keyword evidence="9" id="KW-0614">Plasmid</keyword>
<name>A0A7I7WCD3_9MYCO</name>
<reference evidence="9" key="3">
    <citation type="submission" date="2020-02" db="EMBL/GenBank/DDBJ databases">
        <authorList>
            <person name="Matsumoto Y."/>
            <person name="Motooka D."/>
            <person name="Nakamura S."/>
        </authorList>
    </citation>
    <scope>NUCLEOTIDE SEQUENCE</scope>
    <source>
        <strain evidence="9">JCM 12687</strain>
        <plasmid evidence="9">pJCM12687</plasmid>
    </source>
</reference>
<keyword evidence="7 8" id="KW-0503">Monooxygenase</keyword>
<proteinExistence type="inferred from homology"/>
<evidence type="ECO:0000313" key="11">
    <source>
        <dbReference type="Proteomes" id="UP000192441"/>
    </source>
</evidence>
<organism evidence="10 11">
    <name type="scientific">Mycobacterium branderi</name>
    <dbReference type="NCBI Taxonomy" id="43348"/>
    <lineage>
        <taxon>Bacteria</taxon>
        <taxon>Bacillati</taxon>
        <taxon>Actinomycetota</taxon>
        <taxon>Actinomycetes</taxon>
        <taxon>Mycobacteriales</taxon>
        <taxon>Mycobacteriaceae</taxon>
        <taxon>Mycobacterium</taxon>
    </lineage>
</organism>
<dbReference type="PRINTS" id="PR00359">
    <property type="entry name" value="BP450"/>
</dbReference>
<dbReference type="Gene3D" id="1.10.630.10">
    <property type="entry name" value="Cytochrome P450"/>
    <property type="match status" value="1"/>
</dbReference>
<evidence type="ECO:0000256" key="1">
    <source>
        <dbReference type="ARBA" id="ARBA00001971"/>
    </source>
</evidence>
<accession>A0A7I7WCD3</accession>
<evidence type="ECO:0000313" key="12">
    <source>
        <dbReference type="Proteomes" id="UP000467379"/>
    </source>
</evidence>
<dbReference type="PRINTS" id="PR00385">
    <property type="entry name" value="P450"/>
</dbReference>
<reference evidence="9 12" key="2">
    <citation type="journal article" date="2019" name="Emerg. Microbes Infect.">
        <title>Comprehensive subspecies identification of 175 nontuberculous mycobacteria species based on 7547 genomic profiles.</title>
        <authorList>
            <person name="Matsumoto Y."/>
            <person name="Kinjo T."/>
            <person name="Motooka D."/>
            <person name="Nabeya D."/>
            <person name="Jung N."/>
            <person name="Uechi K."/>
            <person name="Horii T."/>
            <person name="Iida T."/>
            <person name="Fujita J."/>
            <person name="Nakamura S."/>
        </authorList>
    </citation>
    <scope>NUCLEOTIDE SEQUENCE [LARGE SCALE GENOMIC DNA]</scope>
    <source>
        <strain evidence="9 12">JCM 12687</strain>
        <plasmid evidence="9">pJCM12687</plasmid>
    </source>
</reference>
<dbReference type="InterPro" id="IPR036396">
    <property type="entry name" value="Cyt_P450_sf"/>
</dbReference>
<dbReference type="EMBL" id="MVHM01000012">
    <property type="protein sequence ID" value="ORA35514.1"/>
    <property type="molecule type" value="Genomic_DNA"/>
</dbReference>
<dbReference type="GO" id="GO:0020037">
    <property type="term" value="F:heme binding"/>
    <property type="evidence" value="ECO:0007669"/>
    <property type="project" value="InterPro"/>
</dbReference>
<dbReference type="GO" id="GO:0004497">
    <property type="term" value="F:monooxygenase activity"/>
    <property type="evidence" value="ECO:0007669"/>
    <property type="project" value="UniProtKB-KW"/>
</dbReference>
<dbReference type="PANTHER" id="PTHR46696:SF1">
    <property type="entry name" value="CYTOCHROME P450 YJIB-RELATED"/>
    <property type="match status" value="1"/>
</dbReference>
<dbReference type="SUPFAM" id="SSF48264">
    <property type="entry name" value="Cytochrome P450"/>
    <property type="match status" value="1"/>
</dbReference>
<keyword evidence="12" id="KW-1185">Reference proteome</keyword>
<comment type="similarity">
    <text evidence="2 8">Belongs to the cytochrome P450 family.</text>
</comment>
<evidence type="ECO:0000256" key="4">
    <source>
        <dbReference type="ARBA" id="ARBA00022723"/>
    </source>
</evidence>
<dbReference type="InterPro" id="IPR001128">
    <property type="entry name" value="Cyt_P450"/>
</dbReference>
<dbReference type="OrthoDB" id="3455208at2"/>
<dbReference type="RefSeq" id="WP_083132789.1">
    <property type="nucleotide sequence ID" value="NZ_AP022607.1"/>
</dbReference>
<dbReference type="InterPro" id="IPR002397">
    <property type="entry name" value="Cyt_P450_B"/>
</dbReference>
<dbReference type="PANTHER" id="PTHR46696">
    <property type="entry name" value="P450, PUTATIVE (EUROFUNG)-RELATED"/>
    <property type="match status" value="1"/>
</dbReference>
<dbReference type="AlphaFoldDB" id="A0A7I7WCD3"/>
<evidence type="ECO:0000313" key="10">
    <source>
        <dbReference type="EMBL" id="ORA35514.1"/>
    </source>
</evidence>
<reference evidence="10 11" key="1">
    <citation type="submission" date="2016-12" db="EMBL/GenBank/DDBJ databases">
        <title>The new phylogeny of genus Mycobacterium.</title>
        <authorList>
            <person name="Tortoli E."/>
            <person name="Trovato A."/>
            <person name="Cirillo D.M."/>
        </authorList>
    </citation>
    <scope>NUCLEOTIDE SEQUENCE [LARGE SCALE GENOMIC DNA]</scope>
    <source>
        <strain evidence="10 11">DSM 44624</strain>
    </source>
</reference>
<keyword evidence="5 8" id="KW-0560">Oxidoreductase</keyword>
<geneLocation type="plasmid" evidence="9 12">
    <name>pJCM12687</name>
</geneLocation>
<keyword evidence="4 8" id="KW-0479">Metal-binding</keyword>
<dbReference type="EMBL" id="AP022607">
    <property type="protein sequence ID" value="BBZ15236.1"/>
    <property type="molecule type" value="Genomic_DNA"/>
</dbReference>
<dbReference type="Proteomes" id="UP000192441">
    <property type="component" value="Unassembled WGS sequence"/>
</dbReference>
<keyword evidence="3 8" id="KW-0349">Heme</keyword>
<dbReference type="GO" id="GO:0016705">
    <property type="term" value="F:oxidoreductase activity, acting on paired donors, with incorporation or reduction of molecular oxygen"/>
    <property type="evidence" value="ECO:0007669"/>
    <property type="project" value="InterPro"/>
</dbReference>
<evidence type="ECO:0000256" key="3">
    <source>
        <dbReference type="ARBA" id="ARBA00022617"/>
    </source>
</evidence>
<sequence>MDVDTAHTGHPSVFQAGLPTLSYERVENSHEGYRLLREAQQRAPIALGPHGPEALSYELARFVLRDERFVSPRGLGLDAQGITSGPLWERSAKYIVSLDGAEHIRLRRLVAKAFTPRSVERLRDLINEIITGLVEPVSSIGVCDVVADIARGFPTPVICAYFGAPKEDWHFFSAWADDLEKIFGWNVANDGPAILAAWENLDAYVDAMVTRRRENLTDDLLSDLIRAEDEGDRLTRDELLMLAAALLTAGTDTTRHQLAAAVGALLEHPDQWTLLAEHPELAPKAVEEAMRHSPIVMGIVRRAVDDVGLAGVVIPAGTTVIANVTAANRDPAVFENPDTLDITREGAPAALTFGGGAHYCLGTHLARLELAEALTVMAHRLPNLRLAAPVQWRPRMVGISGPTSVPIAFDTAVNAAAASV</sequence>
<dbReference type="InterPro" id="IPR017972">
    <property type="entry name" value="Cyt_P450_CS"/>
</dbReference>
<evidence type="ECO:0000313" key="9">
    <source>
        <dbReference type="EMBL" id="BBZ15236.1"/>
    </source>
</evidence>